<feature type="non-terminal residue" evidence="2">
    <location>
        <position position="357"/>
    </location>
</feature>
<proteinExistence type="predicted"/>
<dbReference type="OrthoDB" id="10595944at2759"/>
<dbReference type="EMBL" id="NHYD01002476">
    <property type="protein sequence ID" value="PPQ86490.1"/>
    <property type="molecule type" value="Genomic_DNA"/>
</dbReference>
<dbReference type="InParanoid" id="A0A409X6X4"/>
<feature type="compositionally biased region" description="Basic residues" evidence="1">
    <location>
        <begin position="45"/>
        <end position="62"/>
    </location>
</feature>
<evidence type="ECO:0000256" key="1">
    <source>
        <dbReference type="SAM" id="MobiDB-lite"/>
    </source>
</evidence>
<protein>
    <submittedName>
        <fullName evidence="2">Uncharacterized protein</fullName>
    </submittedName>
</protein>
<evidence type="ECO:0000313" key="3">
    <source>
        <dbReference type="Proteomes" id="UP000283269"/>
    </source>
</evidence>
<feature type="region of interest" description="Disordered" evidence="1">
    <location>
        <begin position="40"/>
        <end position="72"/>
    </location>
</feature>
<feature type="compositionally biased region" description="Polar residues" evidence="1">
    <location>
        <begin position="333"/>
        <end position="350"/>
    </location>
</feature>
<comment type="caution">
    <text evidence="2">The sequence shown here is derived from an EMBL/GenBank/DDBJ whole genome shotgun (WGS) entry which is preliminary data.</text>
</comment>
<accession>A0A409X6X4</accession>
<dbReference type="AlphaFoldDB" id="A0A409X6X4"/>
<feature type="region of interest" description="Disordered" evidence="1">
    <location>
        <begin position="333"/>
        <end position="357"/>
    </location>
</feature>
<feature type="region of interest" description="Disordered" evidence="1">
    <location>
        <begin position="227"/>
        <end position="254"/>
    </location>
</feature>
<organism evidence="2 3">
    <name type="scientific">Psilocybe cyanescens</name>
    <dbReference type="NCBI Taxonomy" id="93625"/>
    <lineage>
        <taxon>Eukaryota</taxon>
        <taxon>Fungi</taxon>
        <taxon>Dikarya</taxon>
        <taxon>Basidiomycota</taxon>
        <taxon>Agaricomycotina</taxon>
        <taxon>Agaricomycetes</taxon>
        <taxon>Agaricomycetidae</taxon>
        <taxon>Agaricales</taxon>
        <taxon>Agaricineae</taxon>
        <taxon>Strophariaceae</taxon>
        <taxon>Psilocybe</taxon>
    </lineage>
</organism>
<gene>
    <name evidence="2" type="ORF">CVT25_007549</name>
</gene>
<evidence type="ECO:0000313" key="2">
    <source>
        <dbReference type="EMBL" id="PPQ86490.1"/>
    </source>
</evidence>
<reference evidence="2 3" key="1">
    <citation type="journal article" date="2018" name="Evol. Lett.">
        <title>Horizontal gene cluster transfer increased hallucinogenic mushroom diversity.</title>
        <authorList>
            <person name="Reynolds H.T."/>
            <person name="Vijayakumar V."/>
            <person name="Gluck-Thaler E."/>
            <person name="Korotkin H.B."/>
            <person name="Matheny P.B."/>
            <person name="Slot J.C."/>
        </authorList>
    </citation>
    <scope>NUCLEOTIDE SEQUENCE [LARGE SCALE GENOMIC DNA]</scope>
    <source>
        <strain evidence="2 3">2631</strain>
    </source>
</reference>
<dbReference type="Proteomes" id="UP000283269">
    <property type="component" value="Unassembled WGS sequence"/>
</dbReference>
<name>A0A409X6X4_PSICY</name>
<sequence>MKDPKILDPPAEDSGDAPVNINEFLDELFDHFANMDMNNSECRTKLNKKRHSNKRYRKKRGSPHSPKPSAMSHSIYTDVDIERFRAFASALVSGKAMPESFGYPLGYLDYCIENQHSQDPSLRLPFPPGAPIHTAIINGRETKMLVPVGAISAPNQTGTQSGGRVGNSSAIHHSGENYHASVKKKRFRNYKKPSRFAQAEYAILERFTVDTEKERLAIGKAPSFTIRNGPSINHHRGAPLPKNRFGNKSLDNRSRHASVVNKSLGSFHKEFSPATAFSAITTPSVPGTAASTPMTEVLSEQLIRDQDVPMGSSEQLNISSTGIEKGLHQISLDKSPTTETNTSPDLSSLQAKDGRAN</sequence>
<keyword evidence="3" id="KW-1185">Reference proteome</keyword>